<evidence type="ECO:0000313" key="3">
    <source>
        <dbReference type="Proteomes" id="UP000233332"/>
    </source>
</evidence>
<dbReference type="Gene3D" id="3.10.450.50">
    <property type="match status" value="1"/>
</dbReference>
<dbReference type="EMBL" id="NXGX01000005">
    <property type="protein sequence ID" value="PKR57978.1"/>
    <property type="molecule type" value="Genomic_DNA"/>
</dbReference>
<name>A0A2N3L590_9PROT</name>
<comment type="caution">
    <text evidence="2">The sequence shown here is derived from an EMBL/GenBank/DDBJ whole genome shotgun (WGS) entry which is preliminary data.</text>
</comment>
<sequence>MTDTTDRQRHLIAAYSAYYENLSPDTVDQLSSMVTADFAFTDPFTTVIGPDKVCAYLAKTFSETENPKFDVTHTAFDGDMAFLRWTFSARMRVIGQWDITGMTALTFNEDKSLLTSHVDHWDASQNFYAKIPVLGWFIRRLARRVAAL</sequence>
<keyword evidence="3" id="KW-1185">Reference proteome</keyword>
<reference evidence="2 3" key="1">
    <citation type="submission" date="2017-09" db="EMBL/GenBank/DDBJ databases">
        <title>Biodiversity and function of Thalassospira species in the particle-attached aromatic-hydrocarbon-degrading consortia from the surface seawater of the China South Sea.</title>
        <authorList>
            <person name="Dong C."/>
            <person name="Lai Q."/>
            <person name="Shao Z."/>
        </authorList>
    </citation>
    <scope>NUCLEOTIDE SEQUENCE [LARGE SCALE GENOMIC DNA]</scope>
    <source>
        <strain evidence="2 3">139Z-12</strain>
    </source>
</reference>
<evidence type="ECO:0000313" key="2">
    <source>
        <dbReference type="EMBL" id="PKR57978.1"/>
    </source>
</evidence>
<dbReference type="SUPFAM" id="SSF54427">
    <property type="entry name" value="NTF2-like"/>
    <property type="match status" value="1"/>
</dbReference>
<evidence type="ECO:0000259" key="1">
    <source>
        <dbReference type="Pfam" id="PF12680"/>
    </source>
</evidence>
<dbReference type="InterPro" id="IPR032710">
    <property type="entry name" value="NTF2-like_dom_sf"/>
</dbReference>
<dbReference type="Pfam" id="PF12680">
    <property type="entry name" value="SnoaL_2"/>
    <property type="match status" value="1"/>
</dbReference>
<organism evidence="2 3">
    <name type="scientific">Thalassospira lohafexi</name>
    <dbReference type="NCBI Taxonomy" id="744227"/>
    <lineage>
        <taxon>Bacteria</taxon>
        <taxon>Pseudomonadati</taxon>
        <taxon>Pseudomonadota</taxon>
        <taxon>Alphaproteobacteria</taxon>
        <taxon>Rhodospirillales</taxon>
        <taxon>Thalassospiraceae</taxon>
        <taxon>Thalassospira</taxon>
    </lineage>
</organism>
<accession>A0A2N3L590</accession>
<dbReference type="RefSeq" id="WP_101303233.1">
    <property type="nucleotide sequence ID" value="NZ_NXGX01000005.1"/>
</dbReference>
<proteinExistence type="predicted"/>
<feature type="domain" description="SnoaL-like" evidence="1">
    <location>
        <begin position="17"/>
        <end position="111"/>
    </location>
</feature>
<protein>
    <recommendedName>
        <fullName evidence="1">SnoaL-like domain-containing protein</fullName>
    </recommendedName>
</protein>
<dbReference type="AlphaFoldDB" id="A0A2N3L590"/>
<gene>
    <name evidence="2" type="ORF">COO92_14605</name>
</gene>
<dbReference type="Proteomes" id="UP000233332">
    <property type="component" value="Unassembled WGS sequence"/>
</dbReference>
<dbReference type="InterPro" id="IPR037401">
    <property type="entry name" value="SnoaL-like"/>
</dbReference>